<name>A0A0G3F0C4_9BURK</name>
<comment type="similarity">
    <text evidence="1 2">Belongs to the small heat shock protein (HSP20) family.</text>
</comment>
<dbReference type="EMBL" id="CP011568">
    <property type="protein sequence ID" value="AKJ70431.1"/>
    <property type="molecule type" value="Genomic_DNA"/>
</dbReference>
<keyword evidence="5" id="KW-1185">Reference proteome</keyword>
<evidence type="ECO:0000256" key="1">
    <source>
        <dbReference type="PROSITE-ProRule" id="PRU00285"/>
    </source>
</evidence>
<gene>
    <name evidence="4" type="ORF">ABW99_07125</name>
</gene>
<proteinExistence type="inferred from homology"/>
<dbReference type="STRING" id="445709.ABW99_07125"/>
<organism evidence="4 5">
    <name type="scientific">Pandoraea thiooxydans</name>
    <dbReference type="NCBI Taxonomy" id="445709"/>
    <lineage>
        <taxon>Bacteria</taxon>
        <taxon>Pseudomonadati</taxon>
        <taxon>Pseudomonadota</taxon>
        <taxon>Betaproteobacteria</taxon>
        <taxon>Burkholderiales</taxon>
        <taxon>Burkholderiaceae</taxon>
        <taxon>Pandoraea</taxon>
    </lineage>
</organism>
<reference evidence="5" key="1">
    <citation type="submission" date="2015-06" db="EMBL/GenBank/DDBJ databases">
        <authorList>
            <person name="Lim Y.L."/>
            <person name="Ee R."/>
            <person name="Yong D."/>
            <person name="How K.Y."/>
            <person name="Yin W.F."/>
            <person name="Chan K.G."/>
        </authorList>
    </citation>
    <scope>NUCLEOTIDE SEQUENCE [LARGE SCALE GENOMIC DNA]</scope>
    <source>
        <strain evidence="5">DSM 25325</strain>
    </source>
</reference>
<evidence type="ECO:0000313" key="4">
    <source>
        <dbReference type="EMBL" id="AKJ70431.1"/>
    </source>
</evidence>
<dbReference type="Pfam" id="PF00011">
    <property type="entry name" value="HSP20"/>
    <property type="match status" value="1"/>
</dbReference>
<evidence type="ECO:0000256" key="2">
    <source>
        <dbReference type="RuleBase" id="RU003616"/>
    </source>
</evidence>
<dbReference type="PATRIC" id="fig|445709.3.peg.1523"/>
<sequence>MANLTRFDPLSFDEPFENFVRNFFWKPVALEASKSMQIKLDVKEDDKNYTVRADLPGVEKEDIKVSVDGNQVTISAETKKESEEKKDGDYVHRERYYGSAYRSFTLAQAVDEAGAQASYRDGVLELVLPKRSNGQTKQLTIQ</sequence>
<dbReference type="OrthoDB" id="9808910at2"/>
<dbReference type="SUPFAM" id="SSF49764">
    <property type="entry name" value="HSP20-like chaperones"/>
    <property type="match status" value="1"/>
</dbReference>
<dbReference type="RefSeq" id="WP_047216419.1">
    <property type="nucleotide sequence ID" value="NZ_CP011568.3"/>
</dbReference>
<dbReference type="Proteomes" id="UP000036700">
    <property type="component" value="Chromosome"/>
</dbReference>
<dbReference type="InterPro" id="IPR002068">
    <property type="entry name" value="A-crystallin/Hsp20_dom"/>
</dbReference>
<dbReference type="KEGG" id="ptx:ABW99_07125"/>
<dbReference type="InterPro" id="IPR031107">
    <property type="entry name" value="Small_HSP"/>
</dbReference>
<dbReference type="PROSITE" id="PS01031">
    <property type="entry name" value="SHSP"/>
    <property type="match status" value="1"/>
</dbReference>
<evidence type="ECO:0000313" key="5">
    <source>
        <dbReference type="Proteomes" id="UP000036700"/>
    </source>
</evidence>
<evidence type="ECO:0000259" key="3">
    <source>
        <dbReference type="PROSITE" id="PS01031"/>
    </source>
</evidence>
<dbReference type="CDD" id="cd06464">
    <property type="entry name" value="ACD_sHsps-like"/>
    <property type="match status" value="1"/>
</dbReference>
<dbReference type="AlphaFoldDB" id="A0A0G3F0C4"/>
<accession>A0A0G3F0C4</accession>
<dbReference type="PANTHER" id="PTHR11527">
    <property type="entry name" value="HEAT-SHOCK PROTEIN 20 FAMILY MEMBER"/>
    <property type="match status" value="1"/>
</dbReference>
<dbReference type="Gene3D" id="2.60.40.790">
    <property type="match status" value="1"/>
</dbReference>
<dbReference type="InterPro" id="IPR008978">
    <property type="entry name" value="HSP20-like_chaperone"/>
</dbReference>
<protein>
    <recommendedName>
        <fullName evidence="3">SHSP domain-containing protein</fullName>
    </recommendedName>
</protein>
<feature type="domain" description="SHSP" evidence="3">
    <location>
        <begin position="31"/>
        <end position="142"/>
    </location>
</feature>